<dbReference type="Proteomes" id="UP000272492">
    <property type="component" value="Chromosome"/>
</dbReference>
<proteinExistence type="predicted"/>
<gene>
    <name evidence="2" type="ORF">BAU25_11595</name>
    <name evidence="1" type="ORF">EJW27_16065</name>
</gene>
<sequence length="83" mass="9603">MFASLSLVNLDYAHLCVIDLEEGGLGCSEYKQLKYVERMKGILVYVYSMMLNVMEKVQGHGRYKKQCATRIFLIRKERPGILL</sequence>
<reference evidence="2 3" key="1">
    <citation type="submission" date="2016-06" db="EMBL/GenBank/DDBJ databases">
        <title>First insights into the genetic diversity and population structure of in the Bacillus cereus group bacteria from diverse marine environments.</title>
        <authorList>
            <person name="Liu Y."/>
            <person name="Lai Q."/>
            <person name="Shao Z."/>
        </authorList>
    </citation>
    <scope>NUCLEOTIDE SEQUENCE [LARGE SCALE GENOMIC DNA]</scope>
    <source>
        <strain evidence="2 3">N35-10-2</strain>
    </source>
</reference>
<dbReference type="EMBL" id="MAOE01000083">
    <property type="protein sequence ID" value="OJD64605.1"/>
    <property type="molecule type" value="Genomic_DNA"/>
</dbReference>
<evidence type="ECO:0000313" key="3">
    <source>
        <dbReference type="Proteomes" id="UP000181873"/>
    </source>
</evidence>
<name>A0A1J9UKM7_9BACI</name>
<protein>
    <submittedName>
        <fullName evidence="2">Uncharacterized protein</fullName>
    </submittedName>
</protein>
<dbReference type="RefSeq" id="WP_071758177.1">
    <property type="nucleotide sequence ID" value="NZ_JBBAHH010000001.1"/>
</dbReference>
<keyword evidence="4" id="KW-1185">Reference proteome</keyword>
<reference evidence="1 4" key="2">
    <citation type="submission" date="2018-12" db="EMBL/GenBank/DDBJ databases">
        <authorList>
            <person name="Wang H."/>
            <person name="Peng S."/>
            <person name="Yu X."/>
            <person name="Li X."/>
        </authorList>
    </citation>
    <scope>NUCLEOTIDE SEQUENCE [LARGE SCALE GENOMIC DNA]</scope>
    <source>
        <strain evidence="1 4">PFYN01</strain>
    </source>
</reference>
<accession>A0A1J9UKM7</accession>
<dbReference type="EMBL" id="CP034548">
    <property type="protein sequence ID" value="AZQ47832.1"/>
    <property type="molecule type" value="Genomic_DNA"/>
</dbReference>
<organism evidence="2 3">
    <name type="scientific">Bacillus albus</name>
    <dbReference type="NCBI Taxonomy" id="2026189"/>
    <lineage>
        <taxon>Bacteria</taxon>
        <taxon>Bacillati</taxon>
        <taxon>Bacillota</taxon>
        <taxon>Bacilli</taxon>
        <taxon>Bacillales</taxon>
        <taxon>Bacillaceae</taxon>
        <taxon>Bacillus</taxon>
        <taxon>Bacillus cereus group</taxon>
    </lineage>
</organism>
<dbReference type="AlphaFoldDB" id="A0A1J9UKM7"/>
<evidence type="ECO:0000313" key="4">
    <source>
        <dbReference type="Proteomes" id="UP000272492"/>
    </source>
</evidence>
<evidence type="ECO:0000313" key="1">
    <source>
        <dbReference type="EMBL" id="AZQ47832.1"/>
    </source>
</evidence>
<dbReference type="Proteomes" id="UP000181873">
    <property type="component" value="Unassembled WGS sequence"/>
</dbReference>
<evidence type="ECO:0000313" key="2">
    <source>
        <dbReference type="EMBL" id="OJD64605.1"/>
    </source>
</evidence>